<evidence type="ECO:0000313" key="1">
    <source>
        <dbReference type="EMBL" id="MFD1370476.1"/>
    </source>
</evidence>
<dbReference type="RefSeq" id="WP_317793753.1">
    <property type="nucleotide sequence ID" value="NZ_AP028461.1"/>
</dbReference>
<comment type="caution">
    <text evidence="1">The sequence shown here is derived from an EMBL/GenBank/DDBJ whole genome shotgun (WGS) entry which is preliminary data.</text>
</comment>
<dbReference type="InterPro" id="IPR027417">
    <property type="entry name" value="P-loop_NTPase"/>
</dbReference>
<dbReference type="Proteomes" id="UP001597183">
    <property type="component" value="Unassembled WGS sequence"/>
</dbReference>
<proteinExistence type="predicted"/>
<organism evidence="1 2">
    <name type="scientific">Actinoplanes sichuanensis</name>
    <dbReference type="NCBI Taxonomy" id="512349"/>
    <lineage>
        <taxon>Bacteria</taxon>
        <taxon>Bacillati</taxon>
        <taxon>Actinomycetota</taxon>
        <taxon>Actinomycetes</taxon>
        <taxon>Micromonosporales</taxon>
        <taxon>Micromonosporaceae</taxon>
        <taxon>Actinoplanes</taxon>
    </lineage>
</organism>
<name>A0ABW4AJZ1_9ACTN</name>
<evidence type="ECO:0000313" key="2">
    <source>
        <dbReference type="Proteomes" id="UP001597183"/>
    </source>
</evidence>
<keyword evidence="2" id="KW-1185">Reference proteome</keyword>
<evidence type="ECO:0008006" key="3">
    <source>
        <dbReference type="Google" id="ProtNLM"/>
    </source>
</evidence>
<dbReference type="EMBL" id="JBHTMK010000044">
    <property type="protein sequence ID" value="MFD1370476.1"/>
    <property type="molecule type" value="Genomic_DNA"/>
</dbReference>
<accession>A0ABW4AJZ1</accession>
<sequence>MDNWRAAGAGDNSIRKDSILKAERFAADVLSLTAGVEVGPALIRPLARVDEQARRQLALIREPYKVGVIGEYGAGKTLFVASLLNYLEDLPIGDLATTGNVTRFRLRPVTDGERTVVAGRRVVFLSRTEVERCLEDLAQQVRDSSAVGAGLDDLVQKAIAGDPEGLRAWLATERNADNALIRLATQVIAVADSAARYPAILGTTRDVADTEVAELLRITADRRPTADPFWLVRQMELVLDVPVSVLDLTDLAAAGSMIQTGGGIAGGEFGAGTVLELWDFPGISNGVSYERDRRLTRVLLHDVDSAIALLKAGNPDSPAPDELKRLIEATGGGAIAGIGNVFDSAQAGRLDTAGLLDSEAAVFKVMPTLDRLLQIAGTLTPDSDPFVYAGLVAYQNLRPQPDTSVFDHRLDDQAMTAMALKKIVLGLPADSALRAQLLPATEDGGRRRVLALLAQQLSAHGLYRRWQRVQNEDARLRELVAELEAAVERTPEDGGVVAAAEKEFELVISALREALERVKGLARRVLTVELSGGGGPGEISFTRYVEETTARQVNRWPQWRQMLDAVHGREIRGGPQLTDELAGPFGETCAAVLETVRAEALRRWESALLDAARAALTAGDAAAPTPDLRLLSRVDALAATHGGRWTVLAQPNRWRGMLTNVPASVGERHAYQAPSPQQYAESFPLPYGSRFVWAYPPDHGRDPDDADLRHRVHPGYVFRLRHEMVATTVHLVEAEIEKIRGWAAEITEISLARLTGIAGGAQPPETRPGVDEARAGLLEMIRRVRQSSPEDSSGMFWNETERDH</sequence>
<dbReference type="SUPFAM" id="SSF52540">
    <property type="entry name" value="P-loop containing nucleoside triphosphate hydrolases"/>
    <property type="match status" value="1"/>
</dbReference>
<protein>
    <recommendedName>
        <fullName evidence="3">Dynamin family protein</fullName>
    </recommendedName>
</protein>
<gene>
    <name evidence="1" type="ORF">ACFQ5G_34515</name>
</gene>
<reference evidence="2" key="1">
    <citation type="journal article" date="2019" name="Int. J. Syst. Evol. Microbiol.">
        <title>The Global Catalogue of Microorganisms (GCM) 10K type strain sequencing project: providing services to taxonomists for standard genome sequencing and annotation.</title>
        <authorList>
            <consortium name="The Broad Institute Genomics Platform"/>
            <consortium name="The Broad Institute Genome Sequencing Center for Infectious Disease"/>
            <person name="Wu L."/>
            <person name="Ma J."/>
        </authorList>
    </citation>
    <scope>NUCLEOTIDE SEQUENCE [LARGE SCALE GENOMIC DNA]</scope>
    <source>
        <strain evidence="2">CCM 7526</strain>
    </source>
</reference>